<evidence type="ECO:0000256" key="4">
    <source>
        <dbReference type="SAM" id="Phobius"/>
    </source>
</evidence>
<dbReference type="InterPro" id="IPR045219">
    <property type="entry name" value="PKAT"/>
</dbReference>
<dbReference type="InterPro" id="IPR046846">
    <property type="entry name" value="PKAT_KLD"/>
</dbReference>
<sequence>MNSIVILSVILCLKAAAPDVVPEPELDLTGELAGTLAFYQTEGNQTYMRSNGELASDLPTEVAFELQDPRNHFRQASFSYTWDLGDGTPIQTSEPRIAMNYTLPGRYSLSVDVVAYWERGDGRGRAFPTQSNTFKADLTVLDAVRSIEVSSPTSILVDQSVALTLAVNGSPPMTVCWSITSDCQVASLKHCHLLKMNGKRCILNYTFPNSGHYCLGVKVKNDISAMQAFRDLTVQQDVTHLFLFILPCAALLLMTIGFIGFSAFRQPTPQMKSLLEVTDFHFSGHSSKNSSGDHPLEVTKMGPCCAGCSPHSATEGGTEGSPLLPNGSPSVRTYLA</sequence>
<evidence type="ECO:0000256" key="5">
    <source>
        <dbReference type="SAM" id="SignalP"/>
    </source>
</evidence>
<dbReference type="EMBL" id="JAATIS010009265">
    <property type="protein sequence ID" value="KAG2455438.1"/>
    <property type="molecule type" value="Genomic_DNA"/>
</dbReference>
<dbReference type="SUPFAM" id="SSF49299">
    <property type="entry name" value="PKD domain"/>
    <property type="match status" value="1"/>
</dbReference>
<name>A0A8X7WT11_POLSE</name>
<gene>
    <name evidence="7" type="primary">Tmem130</name>
    <name evidence="7" type="ORF">GTO96_0007909</name>
</gene>
<keyword evidence="4" id="KW-1133">Transmembrane helix</keyword>
<dbReference type="RefSeq" id="XP_039630672.1">
    <property type="nucleotide sequence ID" value="XM_039774738.1"/>
</dbReference>
<dbReference type="PROSITE" id="PS50093">
    <property type="entry name" value="PKD"/>
    <property type="match status" value="1"/>
</dbReference>
<dbReference type="InterPro" id="IPR000601">
    <property type="entry name" value="PKD_dom"/>
</dbReference>
<dbReference type="GeneID" id="120542349"/>
<dbReference type="Gene3D" id="2.60.40.10">
    <property type="entry name" value="Immunoglobulins"/>
    <property type="match status" value="1"/>
</dbReference>
<evidence type="ECO:0000256" key="3">
    <source>
        <dbReference type="SAM" id="MobiDB-lite"/>
    </source>
</evidence>
<evidence type="ECO:0000313" key="8">
    <source>
        <dbReference type="Proteomes" id="UP000886611"/>
    </source>
</evidence>
<feature type="signal peptide" evidence="5">
    <location>
        <begin position="1"/>
        <end position="18"/>
    </location>
</feature>
<dbReference type="AlphaFoldDB" id="A0A8X7WT11"/>
<dbReference type="GO" id="GO:0005886">
    <property type="term" value="C:plasma membrane"/>
    <property type="evidence" value="ECO:0007669"/>
    <property type="project" value="TreeGrafter"/>
</dbReference>
<feature type="transmembrane region" description="Helical" evidence="4">
    <location>
        <begin position="241"/>
        <end position="264"/>
    </location>
</feature>
<feature type="domain" description="PKD" evidence="6">
    <location>
        <begin position="79"/>
        <end position="113"/>
    </location>
</feature>
<feature type="region of interest" description="Disordered" evidence="3">
    <location>
        <begin position="315"/>
        <end position="336"/>
    </location>
</feature>
<dbReference type="InterPro" id="IPR013783">
    <property type="entry name" value="Ig-like_fold"/>
</dbReference>
<dbReference type="Pfam" id="PF20433">
    <property type="entry name" value="PKAT_KLD"/>
    <property type="match status" value="1"/>
</dbReference>
<keyword evidence="2" id="KW-0325">Glycoprotein</keyword>
<protein>
    <submittedName>
        <fullName evidence="7">TM130 protein</fullName>
    </submittedName>
</protein>
<dbReference type="CDD" id="cd00146">
    <property type="entry name" value="PKD"/>
    <property type="match status" value="1"/>
</dbReference>
<evidence type="ECO:0000256" key="2">
    <source>
        <dbReference type="ARBA" id="ARBA00023180"/>
    </source>
</evidence>
<dbReference type="PANTHER" id="PTHR11861:SF10">
    <property type="entry name" value="TRANSMEMBRANE PROTEIN 130"/>
    <property type="match status" value="1"/>
</dbReference>
<accession>A0A8X7WT11</accession>
<dbReference type="Pfam" id="PF00801">
    <property type="entry name" value="PKD"/>
    <property type="match status" value="1"/>
</dbReference>
<feature type="non-terminal residue" evidence="7">
    <location>
        <position position="336"/>
    </location>
</feature>
<keyword evidence="4" id="KW-0812">Transmembrane</keyword>
<comment type="caution">
    <text evidence="7">The sequence shown here is derived from an EMBL/GenBank/DDBJ whole genome shotgun (WGS) entry which is preliminary data.</text>
</comment>
<dbReference type="InterPro" id="IPR035986">
    <property type="entry name" value="PKD_dom_sf"/>
</dbReference>
<reference evidence="7 8" key="1">
    <citation type="journal article" date="2021" name="Cell">
        <title>Tracing the genetic footprints of vertebrate landing in non-teleost ray-finned fishes.</title>
        <authorList>
            <person name="Bi X."/>
            <person name="Wang K."/>
            <person name="Yang L."/>
            <person name="Pan H."/>
            <person name="Jiang H."/>
            <person name="Wei Q."/>
            <person name="Fang M."/>
            <person name="Yu H."/>
            <person name="Zhu C."/>
            <person name="Cai Y."/>
            <person name="He Y."/>
            <person name="Gan X."/>
            <person name="Zeng H."/>
            <person name="Yu D."/>
            <person name="Zhu Y."/>
            <person name="Jiang H."/>
            <person name="Qiu Q."/>
            <person name="Yang H."/>
            <person name="Zhang Y.E."/>
            <person name="Wang W."/>
            <person name="Zhu M."/>
            <person name="He S."/>
            <person name="Zhang G."/>
        </authorList>
    </citation>
    <scope>NUCLEOTIDE SEQUENCE [LARGE SCALE GENOMIC DNA]</scope>
    <source>
        <strain evidence="7">Bchr_013</strain>
    </source>
</reference>
<feature type="compositionally biased region" description="Polar residues" evidence="3">
    <location>
        <begin position="327"/>
        <end position="336"/>
    </location>
</feature>
<dbReference type="PANTHER" id="PTHR11861">
    <property type="entry name" value="MELANOCYTE PROTEIN PMEL 17-RELATED"/>
    <property type="match status" value="1"/>
</dbReference>
<organism evidence="7 8">
    <name type="scientific">Polypterus senegalus</name>
    <name type="common">Senegal bichir</name>
    <dbReference type="NCBI Taxonomy" id="55291"/>
    <lineage>
        <taxon>Eukaryota</taxon>
        <taxon>Metazoa</taxon>
        <taxon>Chordata</taxon>
        <taxon>Craniata</taxon>
        <taxon>Vertebrata</taxon>
        <taxon>Euteleostomi</taxon>
        <taxon>Actinopterygii</taxon>
        <taxon>Polypteriformes</taxon>
        <taxon>Polypteridae</taxon>
        <taxon>Polypterus</taxon>
    </lineage>
</organism>
<keyword evidence="8" id="KW-1185">Reference proteome</keyword>
<keyword evidence="1 5" id="KW-0732">Signal</keyword>
<feature type="chain" id="PRO_5036485197" evidence="5">
    <location>
        <begin position="19"/>
        <end position="336"/>
    </location>
</feature>
<evidence type="ECO:0000313" key="7">
    <source>
        <dbReference type="EMBL" id="KAG2455438.1"/>
    </source>
</evidence>
<dbReference type="Proteomes" id="UP000886611">
    <property type="component" value="Unassembled WGS sequence"/>
</dbReference>
<proteinExistence type="predicted"/>
<evidence type="ECO:0000259" key="6">
    <source>
        <dbReference type="PROSITE" id="PS50093"/>
    </source>
</evidence>
<evidence type="ECO:0000256" key="1">
    <source>
        <dbReference type="ARBA" id="ARBA00022729"/>
    </source>
</evidence>
<keyword evidence="4" id="KW-0472">Membrane</keyword>
<feature type="non-terminal residue" evidence="7">
    <location>
        <position position="1"/>
    </location>
</feature>
<dbReference type="OrthoDB" id="8510435at2759"/>